<dbReference type="GO" id="GO:0020037">
    <property type="term" value="F:heme binding"/>
    <property type="evidence" value="ECO:0007669"/>
    <property type="project" value="InterPro"/>
</dbReference>
<accession>A0A7X1KDG8</accession>
<evidence type="ECO:0000256" key="1">
    <source>
        <dbReference type="ARBA" id="ARBA00010617"/>
    </source>
</evidence>
<evidence type="ECO:0000313" key="4">
    <source>
        <dbReference type="Proteomes" id="UP000520156"/>
    </source>
</evidence>
<reference evidence="3 4" key="1">
    <citation type="submission" date="2020-08" db="EMBL/GenBank/DDBJ databases">
        <title>The genome sequence of Novosphingobium flavum 4Y4.</title>
        <authorList>
            <person name="Liu Y."/>
        </authorList>
    </citation>
    <scope>NUCLEOTIDE SEQUENCE [LARGE SCALE GENOMIC DNA]</scope>
    <source>
        <strain evidence="3 4">4Y4</strain>
    </source>
</reference>
<keyword evidence="2" id="KW-0349">Heme</keyword>
<evidence type="ECO:0000313" key="3">
    <source>
        <dbReference type="EMBL" id="MBC2653268.1"/>
    </source>
</evidence>
<gene>
    <name evidence="3" type="ORF">H7F49_16385</name>
</gene>
<keyword evidence="2" id="KW-0560">Oxidoreductase</keyword>
<proteinExistence type="inferred from homology"/>
<dbReference type="RefSeq" id="WP_185684651.1">
    <property type="nucleotide sequence ID" value="NZ_JACLAU010000041.1"/>
</dbReference>
<sequence>MSELANADVFVDNAAAQRPFEYVEALRAKGPITPLGFRNVVAVTGYDEGVAIYKDDIHFSAINTVTGPFLPLEYDADRDIDEQIEHCRAANPYLGMIMSEDEAAHARSKTILNGIITPARLKANEQYMYTLADEIIDEFIDRGTFNVVSDFGAPYAQLTVADLMGIPKEDNDMVRSLTADPSQLPGNVGGTFDMGTNPLAQMGMAFYQYIADRRANPRDDVLTRMAQQTYEDGTLPTIEEVVGLATFLFGAGQDTTVQLFTAMLRHLSDQPELAERLRSEPARIADFVDETLRLFGTSKSTFRYVRRPVTIGGFDFRPGQHVMLHTLGMNRDPRRFDDPTNFDIDRKNGRTHVAFGRGLHACAGAPLARAEGRIAIERLLVRMKNIRISDARHGPAGNRNFSFLPNYSLLGVTEQWMDFDRA</sequence>
<organism evidence="3 4">
    <name type="scientific">Novosphingobium aerophilum</name>
    <dbReference type="NCBI Taxonomy" id="2839843"/>
    <lineage>
        <taxon>Bacteria</taxon>
        <taxon>Pseudomonadati</taxon>
        <taxon>Pseudomonadota</taxon>
        <taxon>Alphaproteobacteria</taxon>
        <taxon>Sphingomonadales</taxon>
        <taxon>Sphingomonadaceae</taxon>
        <taxon>Novosphingobium</taxon>
    </lineage>
</organism>
<dbReference type="InterPro" id="IPR002397">
    <property type="entry name" value="Cyt_P450_B"/>
</dbReference>
<comment type="caution">
    <text evidence="3">The sequence shown here is derived from an EMBL/GenBank/DDBJ whole genome shotgun (WGS) entry which is preliminary data.</text>
</comment>
<dbReference type="InterPro" id="IPR001128">
    <property type="entry name" value="Cyt_P450"/>
</dbReference>
<keyword evidence="2" id="KW-0503">Monooxygenase</keyword>
<protein>
    <submittedName>
        <fullName evidence="3">Cytochrome P450</fullName>
    </submittedName>
</protein>
<evidence type="ECO:0000256" key="2">
    <source>
        <dbReference type="RuleBase" id="RU000461"/>
    </source>
</evidence>
<dbReference type="AlphaFoldDB" id="A0A7X1KDG8"/>
<dbReference type="GO" id="GO:0004497">
    <property type="term" value="F:monooxygenase activity"/>
    <property type="evidence" value="ECO:0007669"/>
    <property type="project" value="UniProtKB-KW"/>
</dbReference>
<dbReference type="GO" id="GO:0005506">
    <property type="term" value="F:iron ion binding"/>
    <property type="evidence" value="ECO:0007669"/>
    <property type="project" value="InterPro"/>
</dbReference>
<dbReference type="EMBL" id="JACLAU010000041">
    <property type="protein sequence ID" value="MBC2653268.1"/>
    <property type="molecule type" value="Genomic_DNA"/>
</dbReference>
<dbReference type="PRINTS" id="PR00359">
    <property type="entry name" value="BP450"/>
</dbReference>
<dbReference type="Pfam" id="PF00067">
    <property type="entry name" value="p450"/>
    <property type="match status" value="1"/>
</dbReference>
<dbReference type="PANTHER" id="PTHR46696:SF6">
    <property type="entry name" value="P450, PUTATIVE (EUROFUNG)-RELATED"/>
    <property type="match status" value="1"/>
</dbReference>
<keyword evidence="4" id="KW-1185">Reference proteome</keyword>
<dbReference type="Gene3D" id="1.10.630.10">
    <property type="entry name" value="Cytochrome P450"/>
    <property type="match status" value="1"/>
</dbReference>
<keyword evidence="2" id="KW-0479">Metal-binding</keyword>
<dbReference type="InterPro" id="IPR036396">
    <property type="entry name" value="Cyt_P450_sf"/>
</dbReference>
<dbReference type="PANTHER" id="PTHR46696">
    <property type="entry name" value="P450, PUTATIVE (EUROFUNG)-RELATED"/>
    <property type="match status" value="1"/>
</dbReference>
<dbReference type="Proteomes" id="UP000520156">
    <property type="component" value="Unassembled WGS sequence"/>
</dbReference>
<dbReference type="SUPFAM" id="SSF48264">
    <property type="entry name" value="Cytochrome P450"/>
    <property type="match status" value="1"/>
</dbReference>
<keyword evidence="2" id="KW-0408">Iron</keyword>
<dbReference type="PROSITE" id="PS00086">
    <property type="entry name" value="CYTOCHROME_P450"/>
    <property type="match status" value="1"/>
</dbReference>
<dbReference type="GO" id="GO:0016705">
    <property type="term" value="F:oxidoreductase activity, acting on paired donors, with incorporation or reduction of molecular oxygen"/>
    <property type="evidence" value="ECO:0007669"/>
    <property type="project" value="InterPro"/>
</dbReference>
<comment type="similarity">
    <text evidence="1 2">Belongs to the cytochrome P450 family.</text>
</comment>
<name>A0A7X1KDG8_9SPHN</name>
<dbReference type="InterPro" id="IPR017972">
    <property type="entry name" value="Cyt_P450_CS"/>
</dbReference>